<name>A0A9P6JHX0_9AGAR</name>
<evidence type="ECO:0000313" key="2">
    <source>
        <dbReference type="Proteomes" id="UP000807306"/>
    </source>
</evidence>
<protein>
    <recommendedName>
        <fullName evidence="3">RNase H type-1 domain-containing protein</fullName>
    </recommendedName>
</protein>
<keyword evidence="2" id="KW-1185">Reference proteome</keyword>
<proteinExistence type="predicted"/>
<dbReference type="Proteomes" id="UP000807306">
    <property type="component" value="Unassembled WGS sequence"/>
</dbReference>
<dbReference type="InterPro" id="IPR036397">
    <property type="entry name" value="RNaseH_sf"/>
</dbReference>
<gene>
    <name evidence="1" type="ORF">CPB83DRAFT_778471</name>
</gene>
<evidence type="ECO:0000313" key="1">
    <source>
        <dbReference type="EMBL" id="KAF9521600.1"/>
    </source>
</evidence>
<dbReference type="AlphaFoldDB" id="A0A9P6JHX0"/>
<dbReference type="OrthoDB" id="3051850at2759"/>
<dbReference type="SUPFAM" id="SSF53098">
    <property type="entry name" value="Ribonuclease H-like"/>
    <property type="match status" value="1"/>
</dbReference>
<accession>A0A9P6JHX0</accession>
<organism evidence="1 2">
    <name type="scientific">Crepidotus variabilis</name>
    <dbReference type="NCBI Taxonomy" id="179855"/>
    <lineage>
        <taxon>Eukaryota</taxon>
        <taxon>Fungi</taxon>
        <taxon>Dikarya</taxon>
        <taxon>Basidiomycota</taxon>
        <taxon>Agaricomycotina</taxon>
        <taxon>Agaricomycetes</taxon>
        <taxon>Agaricomycetidae</taxon>
        <taxon>Agaricales</taxon>
        <taxon>Agaricineae</taxon>
        <taxon>Crepidotaceae</taxon>
        <taxon>Crepidotus</taxon>
    </lineage>
</organism>
<sequence>MRSSPHDTAIAHANLLPFPLLVNKVRQAAALRLATLPESHPLHKLVQNAANRYVKSHPTPLHELMYTYKIQPKTMEKLATVRKSTRWKSKLSTKIADTREQAIAEEKIREGKGWRIYTDGSGLGGMIGAAAVVYKGEEVKGSLRCRLGEDNIHTVFEGKGVGMVLGVELARRIEINQTIVVHMGVDNHAAIHATTNNQPTTSHHIWDILHKNVERLK</sequence>
<comment type="caution">
    <text evidence="1">The sequence shown here is derived from an EMBL/GenBank/DDBJ whole genome shotgun (WGS) entry which is preliminary data.</text>
</comment>
<feature type="non-terminal residue" evidence="1">
    <location>
        <position position="217"/>
    </location>
</feature>
<dbReference type="GO" id="GO:0003676">
    <property type="term" value="F:nucleic acid binding"/>
    <property type="evidence" value="ECO:0007669"/>
    <property type="project" value="InterPro"/>
</dbReference>
<dbReference type="InterPro" id="IPR012337">
    <property type="entry name" value="RNaseH-like_sf"/>
</dbReference>
<dbReference type="EMBL" id="MU158018">
    <property type="protein sequence ID" value="KAF9521600.1"/>
    <property type="molecule type" value="Genomic_DNA"/>
</dbReference>
<reference evidence="1" key="1">
    <citation type="submission" date="2020-11" db="EMBL/GenBank/DDBJ databases">
        <authorList>
            <consortium name="DOE Joint Genome Institute"/>
            <person name="Ahrendt S."/>
            <person name="Riley R."/>
            <person name="Andreopoulos W."/>
            <person name="Labutti K."/>
            <person name="Pangilinan J."/>
            <person name="Ruiz-Duenas F.J."/>
            <person name="Barrasa J.M."/>
            <person name="Sanchez-Garcia M."/>
            <person name="Camarero S."/>
            <person name="Miyauchi S."/>
            <person name="Serrano A."/>
            <person name="Linde D."/>
            <person name="Babiker R."/>
            <person name="Drula E."/>
            <person name="Ayuso-Fernandez I."/>
            <person name="Pacheco R."/>
            <person name="Padilla G."/>
            <person name="Ferreira P."/>
            <person name="Barriuso J."/>
            <person name="Kellner H."/>
            <person name="Castanera R."/>
            <person name="Alfaro M."/>
            <person name="Ramirez L."/>
            <person name="Pisabarro A.G."/>
            <person name="Kuo A."/>
            <person name="Tritt A."/>
            <person name="Lipzen A."/>
            <person name="He G."/>
            <person name="Yan M."/>
            <person name="Ng V."/>
            <person name="Cullen D."/>
            <person name="Martin F."/>
            <person name="Rosso M.-N."/>
            <person name="Henrissat B."/>
            <person name="Hibbett D."/>
            <person name="Martinez A.T."/>
            <person name="Grigoriev I.V."/>
        </authorList>
    </citation>
    <scope>NUCLEOTIDE SEQUENCE</scope>
    <source>
        <strain evidence="1">CBS 506.95</strain>
    </source>
</reference>
<evidence type="ECO:0008006" key="3">
    <source>
        <dbReference type="Google" id="ProtNLM"/>
    </source>
</evidence>
<dbReference type="Gene3D" id="3.30.420.10">
    <property type="entry name" value="Ribonuclease H-like superfamily/Ribonuclease H"/>
    <property type="match status" value="1"/>
</dbReference>